<proteinExistence type="predicted"/>
<dbReference type="AlphaFoldDB" id="A0A9P0F0J9"/>
<dbReference type="GO" id="GO:0000226">
    <property type="term" value="P:microtubule cytoskeleton organization"/>
    <property type="evidence" value="ECO:0007669"/>
    <property type="project" value="TreeGrafter"/>
</dbReference>
<dbReference type="InterPro" id="IPR011989">
    <property type="entry name" value="ARM-like"/>
</dbReference>
<dbReference type="GO" id="GO:0005881">
    <property type="term" value="C:cytoplasmic microtubule"/>
    <property type="evidence" value="ECO:0007669"/>
    <property type="project" value="TreeGrafter"/>
</dbReference>
<dbReference type="GO" id="GO:0005929">
    <property type="term" value="C:cilium"/>
    <property type="evidence" value="ECO:0007669"/>
    <property type="project" value="TreeGrafter"/>
</dbReference>
<evidence type="ECO:0000313" key="3">
    <source>
        <dbReference type="EMBL" id="CAH0386808.1"/>
    </source>
</evidence>
<evidence type="ECO:0000313" key="4">
    <source>
        <dbReference type="Proteomes" id="UP001152759"/>
    </source>
</evidence>
<protein>
    <recommendedName>
        <fullName evidence="2">TOG domain-containing protein</fullName>
    </recommendedName>
</protein>
<dbReference type="SUPFAM" id="SSF48371">
    <property type="entry name" value="ARM repeat"/>
    <property type="match status" value="1"/>
</dbReference>
<dbReference type="InterPro" id="IPR024395">
    <property type="entry name" value="CLASP_N_dom"/>
</dbReference>
<organism evidence="3 4">
    <name type="scientific">Bemisia tabaci</name>
    <name type="common">Sweetpotato whitefly</name>
    <name type="synonym">Aleurodes tabaci</name>
    <dbReference type="NCBI Taxonomy" id="7038"/>
    <lineage>
        <taxon>Eukaryota</taxon>
        <taxon>Metazoa</taxon>
        <taxon>Ecdysozoa</taxon>
        <taxon>Arthropoda</taxon>
        <taxon>Hexapoda</taxon>
        <taxon>Insecta</taxon>
        <taxon>Pterygota</taxon>
        <taxon>Neoptera</taxon>
        <taxon>Paraneoptera</taxon>
        <taxon>Hemiptera</taxon>
        <taxon>Sternorrhyncha</taxon>
        <taxon>Aleyrodoidea</taxon>
        <taxon>Aleyrodidae</taxon>
        <taxon>Aleyrodinae</taxon>
        <taxon>Bemisia</taxon>
    </lineage>
</organism>
<dbReference type="SMART" id="SM01349">
    <property type="entry name" value="TOG"/>
    <property type="match status" value="1"/>
</dbReference>
<sequence length="708" mass="79354">MLLRKLRPSSIVNVLFTEPCYFSKSSKMRENSLLCLLYALMIFPSTEFNIPELTNVLIQCGSHEPKRKVRQALLDTFAVLGQFSPPFYVSPILDTDDSDLRFFKKAIQARLARRQLPTVSPEGLILYALQITPTSKGLDVEWVQAGSGSVSVGSADSQFSTAPFLTSDQQHSFFSGVWNDSTNDIMVTGVPPVSFHTRDVPSYAFYTHTSKPAQGTNHTTDQRFFYPAYEFPTIKGANSDPRKTKGAFEKSNGIASRGIKTWPPMQNNSKFSSSPLHSADPVSQEEQITLLNFHKNFYSNPNNSNLPVIVSSSLPDWKIPTWAENTSYYSKATNVSKWGQRDEFFQYQHYPRIEPLGKIVSNDPTSFPGNRSNGNHYNASTSIHGRTSHLPSMQQNDFMPLPNHAVNLLGDDVDFCNDDIGVKKNLSSSVPLSKSYDNLTHKNGSGENRFRYSTSLQRKQSETKSNKSSPLYPSTLQPFDSPKDALEKCLLQIESPEWEIVMQSLQGIVRLCRYHPEILVSALHRIVTSLSKQIRSLRSQVTKAACVVSQELFEQLGKTMDPEVEELAPALLSRTCDANKFLQHDANAALDSMIDNVTPIRSATFLLLKGAKHRNAVVRTTVCRLLARLCQNLSVGQVYAFPRDTRDLLLNAAAKFLLEGSLETRAYAKELFSVLAREPKFMKLMNEVVPAKTMEAIRKPLIKIVSQK</sequence>
<keyword evidence="4" id="KW-1185">Reference proteome</keyword>
<dbReference type="Gene3D" id="1.25.10.10">
    <property type="entry name" value="Leucine-rich Repeat Variant"/>
    <property type="match status" value="2"/>
</dbReference>
<feature type="region of interest" description="Disordered" evidence="1">
    <location>
        <begin position="433"/>
        <end position="479"/>
    </location>
</feature>
<name>A0A9P0F0J9_BEMTA</name>
<evidence type="ECO:0000259" key="2">
    <source>
        <dbReference type="SMART" id="SM01349"/>
    </source>
</evidence>
<feature type="compositionally biased region" description="Polar residues" evidence="1">
    <location>
        <begin position="433"/>
        <end position="458"/>
    </location>
</feature>
<dbReference type="Pfam" id="PF12348">
    <property type="entry name" value="CLASP_N"/>
    <property type="match status" value="1"/>
</dbReference>
<feature type="domain" description="TOG" evidence="2">
    <location>
        <begin position="478"/>
        <end position="708"/>
    </location>
</feature>
<dbReference type="Proteomes" id="UP001152759">
    <property type="component" value="Chromosome 3"/>
</dbReference>
<feature type="compositionally biased region" description="Polar residues" evidence="1">
    <location>
        <begin position="466"/>
        <end position="478"/>
    </location>
</feature>
<gene>
    <name evidence="3" type="ORF">BEMITA_LOCUS5881</name>
</gene>
<dbReference type="GO" id="GO:0008017">
    <property type="term" value="F:microtubule binding"/>
    <property type="evidence" value="ECO:0007669"/>
    <property type="project" value="TreeGrafter"/>
</dbReference>
<dbReference type="EMBL" id="OU963864">
    <property type="protein sequence ID" value="CAH0386808.1"/>
    <property type="molecule type" value="Genomic_DNA"/>
</dbReference>
<dbReference type="InterPro" id="IPR034085">
    <property type="entry name" value="TOG"/>
</dbReference>
<accession>A0A9P0F0J9</accession>
<dbReference type="PANTHER" id="PTHR21567">
    <property type="entry name" value="CLASP"/>
    <property type="match status" value="1"/>
</dbReference>
<dbReference type="PANTHER" id="PTHR21567:SF87">
    <property type="entry name" value="CRESCERIN-LIKE PROTEIN CHE-12"/>
    <property type="match status" value="1"/>
</dbReference>
<evidence type="ECO:0000256" key="1">
    <source>
        <dbReference type="SAM" id="MobiDB-lite"/>
    </source>
</evidence>
<reference evidence="3" key="1">
    <citation type="submission" date="2021-12" db="EMBL/GenBank/DDBJ databases">
        <authorList>
            <person name="King R."/>
        </authorList>
    </citation>
    <scope>NUCLEOTIDE SEQUENCE</scope>
</reference>
<dbReference type="InterPro" id="IPR016024">
    <property type="entry name" value="ARM-type_fold"/>
</dbReference>